<protein>
    <submittedName>
        <fullName evidence="1">Methyltransferase domain-containing protein</fullName>
    </submittedName>
</protein>
<keyword evidence="2" id="KW-1185">Reference proteome</keyword>
<dbReference type="InterPro" id="IPR029063">
    <property type="entry name" value="SAM-dependent_MTases_sf"/>
</dbReference>
<dbReference type="SUPFAM" id="SSF53335">
    <property type="entry name" value="S-adenosyl-L-methionine-dependent methyltransferases"/>
    <property type="match status" value="1"/>
</dbReference>
<accession>A0A926DUN2</accession>
<evidence type="ECO:0000313" key="2">
    <source>
        <dbReference type="Proteomes" id="UP000653127"/>
    </source>
</evidence>
<dbReference type="Proteomes" id="UP000653127">
    <property type="component" value="Unassembled WGS sequence"/>
</dbReference>
<dbReference type="Gene3D" id="3.40.50.150">
    <property type="entry name" value="Vaccinia Virus protein VP39"/>
    <property type="match status" value="1"/>
</dbReference>
<dbReference type="PANTHER" id="PTHR35276">
    <property type="entry name" value="S-ADENOSYL-L-METHIONINE-DEPENDENT METHYLTRANSFERASES SUPERFAMILY PROTEIN"/>
    <property type="match status" value="1"/>
</dbReference>
<name>A0A926DUN2_9FIRM</name>
<organism evidence="1 2">
    <name type="scientific">Ligaoa zhengdingensis</name>
    <dbReference type="NCBI Taxonomy" id="2763658"/>
    <lineage>
        <taxon>Bacteria</taxon>
        <taxon>Bacillati</taxon>
        <taxon>Bacillota</taxon>
        <taxon>Clostridia</taxon>
        <taxon>Eubacteriales</taxon>
        <taxon>Oscillospiraceae</taxon>
        <taxon>Ligaoa</taxon>
    </lineage>
</organism>
<dbReference type="RefSeq" id="WP_249281799.1">
    <property type="nucleotide sequence ID" value="NZ_JACRST010000001.1"/>
</dbReference>
<dbReference type="GO" id="GO:0032259">
    <property type="term" value="P:methylation"/>
    <property type="evidence" value="ECO:0007669"/>
    <property type="project" value="UniProtKB-KW"/>
</dbReference>
<dbReference type="AlphaFoldDB" id="A0A926DUN2"/>
<proteinExistence type="predicted"/>
<dbReference type="InterPro" id="IPR010719">
    <property type="entry name" value="MnmM_MeTrfase"/>
</dbReference>
<keyword evidence="1" id="KW-0489">Methyltransferase</keyword>
<dbReference type="EMBL" id="JACRST010000001">
    <property type="protein sequence ID" value="MBC8545648.1"/>
    <property type="molecule type" value="Genomic_DNA"/>
</dbReference>
<dbReference type="CDD" id="cd02440">
    <property type="entry name" value="AdoMet_MTases"/>
    <property type="match status" value="1"/>
</dbReference>
<dbReference type="Pfam" id="PF06962">
    <property type="entry name" value="rRNA_methylase"/>
    <property type="match status" value="1"/>
</dbReference>
<dbReference type="GO" id="GO:0008168">
    <property type="term" value="F:methyltransferase activity"/>
    <property type="evidence" value="ECO:0007669"/>
    <property type="project" value="UniProtKB-KW"/>
</dbReference>
<evidence type="ECO:0000313" key="1">
    <source>
        <dbReference type="EMBL" id="MBC8545648.1"/>
    </source>
</evidence>
<sequence length="189" mass="20595">MAQQLNTLGLAHRFLAKQIKPGAFCIDATAGRGGDTAFLCGLVGPTGRVLAFDIQEDAVKSTRERIETLGYGAVAQVVHACHSRMADYADPGSVDGVVFNFGWLPGGDHHIFTRPETSIAAIQSGLELLRPGGVMCLCIYAGGVSGYEERDALLEFLRGIDQRRYTVLLSQFWNRLNDPPIPVFLWKEA</sequence>
<comment type="caution">
    <text evidence="1">The sequence shown here is derived from an EMBL/GenBank/DDBJ whole genome shotgun (WGS) entry which is preliminary data.</text>
</comment>
<gene>
    <name evidence="1" type="ORF">H8711_01680</name>
</gene>
<reference evidence="1" key="1">
    <citation type="submission" date="2020-08" db="EMBL/GenBank/DDBJ databases">
        <title>Genome public.</title>
        <authorList>
            <person name="Liu C."/>
            <person name="Sun Q."/>
        </authorList>
    </citation>
    <scope>NUCLEOTIDE SEQUENCE</scope>
    <source>
        <strain evidence="1">NSJ-31</strain>
    </source>
</reference>
<dbReference type="PANTHER" id="PTHR35276:SF1">
    <property type="entry name" value="TRNA (MNM(5)S(2)U34)-METHYLTRANSFERASE, CHLOROPLASTIC"/>
    <property type="match status" value="1"/>
</dbReference>
<keyword evidence="1" id="KW-0808">Transferase</keyword>